<comment type="caution">
    <text evidence="2">The sequence shown here is derived from an EMBL/GenBank/DDBJ whole genome shotgun (WGS) entry which is preliminary data.</text>
</comment>
<keyword evidence="3" id="KW-1185">Reference proteome</keyword>
<protein>
    <submittedName>
        <fullName evidence="2">Uncharacterized protein</fullName>
    </submittedName>
</protein>
<evidence type="ECO:0000313" key="3">
    <source>
        <dbReference type="Proteomes" id="UP001501671"/>
    </source>
</evidence>
<dbReference type="Proteomes" id="UP001501671">
    <property type="component" value="Unassembled WGS sequence"/>
</dbReference>
<evidence type="ECO:0000256" key="1">
    <source>
        <dbReference type="SAM" id="Phobius"/>
    </source>
</evidence>
<dbReference type="EMBL" id="BAABFO010000015">
    <property type="protein sequence ID" value="GAA4336574.1"/>
    <property type="molecule type" value="Genomic_DNA"/>
</dbReference>
<keyword evidence="1" id="KW-0812">Transmembrane</keyword>
<gene>
    <name evidence="2" type="ORF">GCM10023144_31080</name>
</gene>
<keyword evidence="1" id="KW-1133">Transmembrane helix</keyword>
<name>A0ABP8HAQ4_9BURK</name>
<proteinExistence type="predicted"/>
<evidence type="ECO:0000313" key="2">
    <source>
        <dbReference type="EMBL" id="GAA4336574.1"/>
    </source>
</evidence>
<accession>A0ABP8HAQ4</accession>
<feature type="transmembrane region" description="Helical" evidence="1">
    <location>
        <begin position="29"/>
        <end position="53"/>
    </location>
</feature>
<dbReference type="RefSeq" id="WP_345250776.1">
    <property type="nucleotide sequence ID" value="NZ_BAABFO010000015.1"/>
</dbReference>
<keyword evidence="1" id="KW-0472">Membrane</keyword>
<reference evidence="3" key="1">
    <citation type="journal article" date="2019" name="Int. J. Syst. Evol. Microbiol.">
        <title>The Global Catalogue of Microorganisms (GCM) 10K type strain sequencing project: providing services to taxonomists for standard genome sequencing and annotation.</title>
        <authorList>
            <consortium name="The Broad Institute Genomics Platform"/>
            <consortium name="The Broad Institute Genome Sequencing Center for Infectious Disease"/>
            <person name="Wu L."/>
            <person name="Ma J."/>
        </authorList>
    </citation>
    <scope>NUCLEOTIDE SEQUENCE [LARGE SCALE GENOMIC DNA]</scope>
    <source>
        <strain evidence="3">JCM 17666</strain>
    </source>
</reference>
<organism evidence="2 3">
    <name type="scientific">Pigmentiphaga soli</name>
    <dbReference type="NCBI Taxonomy" id="1007095"/>
    <lineage>
        <taxon>Bacteria</taxon>
        <taxon>Pseudomonadati</taxon>
        <taxon>Pseudomonadota</taxon>
        <taxon>Betaproteobacteria</taxon>
        <taxon>Burkholderiales</taxon>
        <taxon>Alcaligenaceae</taxon>
        <taxon>Pigmentiphaga</taxon>
    </lineage>
</organism>
<sequence length="59" mass="6416">MAEESDNAEPLRHEDARVEEIVSKGPMGAFAVAGVATFIVVAIYFAFYLVVYLPRGAVQ</sequence>